<keyword evidence="2" id="KW-1133">Transmembrane helix</keyword>
<keyword evidence="5" id="KW-1185">Reference proteome</keyword>
<feature type="transmembrane region" description="Helical" evidence="2">
    <location>
        <begin position="107"/>
        <end position="130"/>
    </location>
</feature>
<protein>
    <submittedName>
        <fullName evidence="4">PQQ-binding-like beta-propeller repeat protein</fullName>
    </submittedName>
</protein>
<dbReference type="Pfam" id="PF13360">
    <property type="entry name" value="PQQ_2"/>
    <property type="match status" value="1"/>
</dbReference>
<feature type="region of interest" description="Disordered" evidence="1">
    <location>
        <begin position="1"/>
        <end position="80"/>
    </location>
</feature>
<dbReference type="InterPro" id="IPR015943">
    <property type="entry name" value="WD40/YVTN_repeat-like_dom_sf"/>
</dbReference>
<feature type="region of interest" description="Disordered" evidence="1">
    <location>
        <begin position="137"/>
        <end position="172"/>
    </location>
</feature>
<dbReference type="InterPro" id="IPR011047">
    <property type="entry name" value="Quinoprotein_ADH-like_sf"/>
</dbReference>
<dbReference type="InterPro" id="IPR018391">
    <property type="entry name" value="PQQ_b-propeller_rpt"/>
</dbReference>
<dbReference type="Proteomes" id="UP001212821">
    <property type="component" value="Chromosome"/>
</dbReference>
<evidence type="ECO:0000259" key="3">
    <source>
        <dbReference type="Pfam" id="PF13360"/>
    </source>
</evidence>
<dbReference type="EMBL" id="CP115450">
    <property type="protein sequence ID" value="WBP86601.1"/>
    <property type="molecule type" value="Genomic_DNA"/>
</dbReference>
<evidence type="ECO:0000313" key="4">
    <source>
        <dbReference type="EMBL" id="WBP86601.1"/>
    </source>
</evidence>
<dbReference type="PANTHER" id="PTHR34512">
    <property type="entry name" value="CELL SURFACE PROTEIN"/>
    <property type="match status" value="1"/>
</dbReference>
<dbReference type="InterPro" id="IPR002372">
    <property type="entry name" value="PQQ_rpt_dom"/>
</dbReference>
<keyword evidence="2" id="KW-0472">Membrane</keyword>
<evidence type="ECO:0000256" key="1">
    <source>
        <dbReference type="SAM" id="MobiDB-lite"/>
    </source>
</evidence>
<evidence type="ECO:0000256" key="2">
    <source>
        <dbReference type="SAM" id="Phobius"/>
    </source>
</evidence>
<dbReference type="Gene3D" id="2.130.10.10">
    <property type="entry name" value="YVTN repeat-like/Quinoprotein amine dehydrogenase"/>
    <property type="match status" value="2"/>
</dbReference>
<organism evidence="4 5">
    <name type="scientific">Kitasatospora cathayae</name>
    <dbReference type="NCBI Taxonomy" id="3004092"/>
    <lineage>
        <taxon>Bacteria</taxon>
        <taxon>Bacillati</taxon>
        <taxon>Actinomycetota</taxon>
        <taxon>Actinomycetes</taxon>
        <taxon>Kitasatosporales</taxon>
        <taxon>Streptomycetaceae</taxon>
        <taxon>Kitasatospora</taxon>
    </lineage>
</organism>
<feature type="compositionally biased region" description="Pro residues" evidence="1">
    <location>
        <begin position="52"/>
        <end position="65"/>
    </location>
</feature>
<feature type="compositionally biased region" description="Pro residues" evidence="1">
    <location>
        <begin position="16"/>
        <end position="31"/>
    </location>
</feature>
<dbReference type="PANTHER" id="PTHR34512:SF30">
    <property type="entry name" value="OUTER MEMBRANE PROTEIN ASSEMBLY FACTOR BAMB"/>
    <property type="match status" value="1"/>
</dbReference>
<dbReference type="SUPFAM" id="SSF50998">
    <property type="entry name" value="Quinoprotein alcohol dehydrogenase-like"/>
    <property type="match status" value="2"/>
</dbReference>
<feature type="compositionally biased region" description="Low complexity" evidence="1">
    <location>
        <begin position="146"/>
        <end position="170"/>
    </location>
</feature>
<sequence>MTQLDGSAIPGQAAPVGPPPPAQPPAPPAQPPMGGADYAAYAPTAVGGFPAQTPPPGAPIGPYDPVPGGGYATPDASQGYGYDYQQQAGYTYPGVPVPAAPKQRNPVMLWGGIIGGVLAIAIVIGLVVLLQPSPKPNPNPGPVADSGGTSTSTSAGGTRGTTGSTTPDSSNATYKIAWNTDKDPNADSSSQLLGVWGSTSGSDSFAVRADTTGIRAYNLADGKQAWNVPVPSGSKELCTASRSRNAKNIIAVSFNTGDYDCSTIGAVDIAQGKLLWSVKATPDKLSNPALSVTDKVVAVGSLGALNIDNGQSVWQFKGRGKDCSVYGAAAGSVIAASDRCYDTGLQKSVLQVVNAETGNPVSQAIPLNGQIERIDAVISTQPLVVLMSGGTNGDYILPFDDSYKPGNPMSTKEAGSDSLRLSGQSDPVSNNVVVGKTLYVQIDGGKSGINAYDLGTGKRLWAVSAPSSSDDMRLVPGTTKEGKVRAIVGQGYDKPAKLVALSPNDGSMSDIGTMSMPNGLDIGMSMVQYFIPDDNSQVIAYRRNSGYAPPLTKWSK</sequence>
<accession>A0ABY7Q335</accession>
<dbReference type="RefSeq" id="WP_270143381.1">
    <property type="nucleotide sequence ID" value="NZ_CP115450.1"/>
</dbReference>
<proteinExistence type="predicted"/>
<dbReference type="SMART" id="SM00564">
    <property type="entry name" value="PQQ"/>
    <property type="match status" value="4"/>
</dbReference>
<name>A0ABY7Q335_9ACTN</name>
<gene>
    <name evidence="4" type="ORF">O1G21_12610</name>
</gene>
<feature type="domain" description="Pyrrolo-quinoline quinone repeat" evidence="3">
    <location>
        <begin position="196"/>
        <end position="361"/>
    </location>
</feature>
<evidence type="ECO:0000313" key="5">
    <source>
        <dbReference type="Proteomes" id="UP001212821"/>
    </source>
</evidence>
<reference evidence="5" key="1">
    <citation type="submission" date="2022-12" db="EMBL/GenBank/DDBJ databases">
        <authorList>
            <person name="Mo P."/>
        </authorList>
    </citation>
    <scope>NUCLEOTIDE SEQUENCE [LARGE SCALE GENOMIC DNA]</scope>
    <source>
        <strain evidence="5">HUAS 3-15</strain>
    </source>
</reference>
<keyword evidence="2" id="KW-0812">Transmembrane</keyword>